<accession>A0A9X3IS72</accession>
<evidence type="ECO:0000313" key="2">
    <source>
        <dbReference type="Proteomes" id="UP001150830"/>
    </source>
</evidence>
<dbReference type="RefSeq" id="WP_283172799.1">
    <property type="nucleotide sequence ID" value="NZ_JAPNOA010000018.1"/>
</dbReference>
<dbReference type="SUPFAM" id="SSF52540">
    <property type="entry name" value="P-loop containing nucleoside triphosphate hydrolases"/>
    <property type="match status" value="1"/>
</dbReference>
<comment type="caution">
    <text evidence="1">The sequence shown here is derived from an EMBL/GenBank/DDBJ whole genome shotgun (WGS) entry which is preliminary data.</text>
</comment>
<gene>
    <name evidence="1" type="ORF">OUO13_05240</name>
</gene>
<organism evidence="1 2">
    <name type="scientific">Parathalassolituus penaei</name>
    <dbReference type="NCBI Taxonomy" id="2997323"/>
    <lineage>
        <taxon>Bacteria</taxon>
        <taxon>Pseudomonadati</taxon>
        <taxon>Pseudomonadota</taxon>
        <taxon>Gammaproteobacteria</taxon>
        <taxon>Oceanospirillales</taxon>
        <taxon>Oceanospirillaceae</taxon>
        <taxon>Parathalassolituus</taxon>
    </lineage>
</organism>
<dbReference type="EMBL" id="JAPNOA010000018">
    <property type="protein sequence ID" value="MCY0964584.1"/>
    <property type="molecule type" value="Genomic_DNA"/>
</dbReference>
<sequence>MGSLNFIGGEKGGVGKSVLSRVLAQYFIDQKKPFTGFDTDRSHQSFRRFYEDYAHKTVVDSYESLDLIGECFAEDPEHSVLIDLAAQTFAPVARWVEDSDLFTLFDELGIQVNFWHVIDGSKDSVNLLNHLFDTYGDKPNYILVQNYGRCSDFSIFEQSAEKARAEELGATIISMPKLNEGSMQKIDLHNTSFWKAINNKGDSIETLGMLERQRVKVWLQKMYDVLDTISL</sequence>
<reference evidence="1" key="1">
    <citation type="submission" date="2022-11" db="EMBL/GenBank/DDBJ databases">
        <title>Parathalassolutuus dongxingensis gen. nov., sp. nov., a novel member of family Oceanospirillaceae isolated from a coastal shrimp pond in Guangxi, China.</title>
        <authorList>
            <person name="Chen H."/>
        </authorList>
    </citation>
    <scope>NUCLEOTIDE SEQUENCE</scope>
    <source>
        <strain evidence="1">G-43</strain>
    </source>
</reference>
<proteinExistence type="predicted"/>
<protein>
    <submittedName>
        <fullName evidence="1">Mobilization protein</fullName>
    </submittedName>
</protein>
<keyword evidence="2" id="KW-1185">Reference proteome</keyword>
<dbReference type="Proteomes" id="UP001150830">
    <property type="component" value="Unassembled WGS sequence"/>
</dbReference>
<dbReference type="AlphaFoldDB" id="A0A9X3IS72"/>
<name>A0A9X3IS72_9GAMM</name>
<dbReference type="InterPro" id="IPR027417">
    <property type="entry name" value="P-loop_NTPase"/>
</dbReference>
<evidence type="ECO:0000313" key="1">
    <source>
        <dbReference type="EMBL" id="MCY0964584.1"/>
    </source>
</evidence>